<dbReference type="InterPro" id="IPR015421">
    <property type="entry name" value="PyrdxlP-dep_Trfase_major"/>
</dbReference>
<sequence>MDKLHDTAWRGFASDNYAGVHPEVLDALAVVNGGHQVAYGEDQYSEHLGVVMAQHFGDGIEVFPVFNGTGANVLSLQAMIPRWGGVICAATAHVNNDESTAPEAVGGFKLLTVPAFQGKLTPALIDEQAFGFGDEHRAQALAVTITQSSELGTIYTPDEVTAIADHAHSLGMTVHLDGARISNAAAALGVPFSAFTRDAGVDIVSFGGTKNGLMGAEAIVVLNPEAVNGLIYLRKMNMQLASKMRFVSAQLIALLEGDLWLRSASHANAMAARLRSSLEGVTGVNFTQPTQANGVFTTLPPGVADELRKEFRFYDWNPATGEVRWMCAWDTTEDDVDNFAAAVRRLV</sequence>
<comment type="cofactor">
    <cofactor evidence="1">
        <name>pyridoxal 5'-phosphate</name>
        <dbReference type="ChEBI" id="CHEBI:597326"/>
    </cofactor>
</comment>
<dbReference type="InterPro" id="IPR015424">
    <property type="entry name" value="PyrdxlP-dep_Trfase"/>
</dbReference>
<keyword evidence="3" id="KW-0663">Pyridoxal phosphate</keyword>
<dbReference type="Pfam" id="PF01212">
    <property type="entry name" value="Beta_elim_lyase"/>
    <property type="match status" value="1"/>
</dbReference>
<dbReference type="AlphaFoldDB" id="A0A6J7DCK2"/>
<comment type="similarity">
    <text evidence="2">Belongs to the threonine aldolase family.</text>
</comment>
<dbReference type="GO" id="GO:0006520">
    <property type="term" value="P:amino acid metabolic process"/>
    <property type="evidence" value="ECO:0007669"/>
    <property type="project" value="InterPro"/>
</dbReference>
<evidence type="ECO:0000256" key="3">
    <source>
        <dbReference type="ARBA" id="ARBA00022898"/>
    </source>
</evidence>
<evidence type="ECO:0000256" key="2">
    <source>
        <dbReference type="ARBA" id="ARBA00006966"/>
    </source>
</evidence>
<evidence type="ECO:0000313" key="5">
    <source>
        <dbReference type="EMBL" id="CAB4867350.1"/>
    </source>
</evidence>
<dbReference type="InterPro" id="IPR015422">
    <property type="entry name" value="PyrdxlP-dep_Trfase_small"/>
</dbReference>
<dbReference type="PANTHER" id="PTHR48097">
    <property type="entry name" value="L-THREONINE ALDOLASE-RELATED"/>
    <property type="match status" value="1"/>
</dbReference>
<evidence type="ECO:0000259" key="4">
    <source>
        <dbReference type="Pfam" id="PF01212"/>
    </source>
</evidence>
<accession>A0A6J7DCK2</accession>
<dbReference type="InterPro" id="IPR001597">
    <property type="entry name" value="ArAA_b-elim_lyase/Thr_aldolase"/>
</dbReference>
<dbReference type="Gene3D" id="3.90.1150.10">
    <property type="entry name" value="Aspartate Aminotransferase, domain 1"/>
    <property type="match status" value="1"/>
</dbReference>
<feature type="domain" description="Aromatic amino acid beta-eliminating lyase/threonine aldolase" evidence="4">
    <location>
        <begin position="12"/>
        <end position="296"/>
    </location>
</feature>
<dbReference type="CDD" id="cd06502">
    <property type="entry name" value="TA_like"/>
    <property type="match status" value="1"/>
</dbReference>
<dbReference type="Gene3D" id="3.40.640.10">
    <property type="entry name" value="Type I PLP-dependent aspartate aminotransferase-like (Major domain)"/>
    <property type="match status" value="1"/>
</dbReference>
<gene>
    <name evidence="5" type="ORF">UFOPK3339_00713</name>
</gene>
<proteinExistence type="inferred from homology"/>
<dbReference type="PANTHER" id="PTHR48097:SF5">
    <property type="entry name" value="LOW SPECIFICITY L-THREONINE ALDOLASE"/>
    <property type="match status" value="1"/>
</dbReference>
<reference evidence="5" key="1">
    <citation type="submission" date="2020-05" db="EMBL/GenBank/DDBJ databases">
        <authorList>
            <person name="Chiriac C."/>
            <person name="Salcher M."/>
            <person name="Ghai R."/>
            <person name="Kavagutti S V."/>
        </authorList>
    </citation>
    <scope>NUCLEOTIDE SEQUENCE</scope>
</reference>
<dbReference type="GO" id="GO:0016829">
    <property type="term" value="F:lyase activity"/>
    <property type="evidence" value="ECO:0007669"/>
    <property type="project" value="InterPro"/>
</dbReference>
<evidence type="ECO:0000256" key="1">
    <source>
        <dbReference type="ARBA" id="ARBA00001933"/>
    </source>
</evidence>
<dbReference type="SUPFAM" id="SSF53383">
    <property type="entry name" value="PLP-dependent transferases"/>
    <property type="match status" value="1"/>
</dbReference>
<name>A0A6J7DCK2_9ZZZZ</name>
<organism evidence="5">
    <name type="scientific">freshwater metagenome</name>
    <dbReference type="NCBI Taxonomy" id="449393"/>
    <lineage>
        <taxon>unclassified sequences</taxon>
        <taxon>metagenomes</taxon>
        <taxon>ecological metagenomes</taxon>
    </lineage>
</organism>
<dbReference type="EMBL" id="CAFBLF010000096">
    <property type="protein sequence ID" value="CAB4867350.1"/>
    <property type="molecule type" value="Genomic_DNA"/>
</dbReference>
<protein>
    <submittedName>
        <fullName evidence="5">Unannotated protein</fullName>
    </submittedName>
</protein>